<keyword evidence="1" id="KW-0472">Membrane</keyword>
<feature type="transmembrane region" description="Helical" evidence="1">
    <location>
        <begin position="34"/>
        <end position="54"/>
    </location>
</feature>
<evidence type="ECO:0000313" key="2">
    <source>
        <dbReference type="EMBL" id="JAG00306.1"/>
    </source>
</evidence>
<organism evidence="2">
    <name type="scientific">Lygus hesperus</name>
    <name type="common">Western plant bug</name>
    <dbReference type="NCBI Taxonomy" id="30085"/>
    <lineage>
        <taxon>Eukaryota</taxon>
        <taxon>Metazoa</taxon>
        <taxon>Ecdysozoa</taxon>
        <taxon>Arthropoda</taxon>
        <taxon>Hexapoda</taxon>
        <taxon>Insecta</taxon>
        <taxon>Pterygota</taxon>
        <taxon>Neoptera</taxon>
        <taxon>Paraneoptera</taxon>
        <taxon>Hemiptera</taxon>
        <taxon>Heteroptera</taxon>
        <taxon>Panheteroptera</taxon>
        <taxon>Cimicomorpha</taxon>
        <taxon>Miridae</taxon>
        <taxon>Mirini</taxon>
        <taxon>Lygus</taxon>
    </lineage>
</organism>
<dbReference type="AlphaFoldDB" id="A0A0A9VYQ3"/>
<feature type="transmembrane region" description="Helical" evidence="1">
    <location>
        <begin position="249"/>
        <end position="275"/>
    </location>
</feature>
<proteinExistence type="predicted"/>
<sequence length="319" mass="35408">MLIALASFCTLLQRLILCCVVLSFTATTVAMTRLLLLLWCCYTGVTTSAMRLHVLTMCCRRFFVCSLSIDAVMTTTAIACICLRCIVLCTVAVIVGVVSCRHAHAEYGVFDPSRKSLQHTLFIQKVRHVFRLSSRFVIGVVLGMTMMTSKLLFAVHIIRPIKVSATEVRILRRTTIPPFMLLCTHVTFRRSCLLAIPLVLFFSLLLLLLLLFRVKALIVFSTLSCIVTHPLTACVVLCFLLLLRITTTVVVLITASSLCMRVIIKASLITVTTIMTTSTGGLTRQAQGCIIGFTQLTKRLRTATSIWVTLFGLCVERFS</sequence>
<gene>
    <name evidence="2" type="primary">PRA2</name>
    <name evidence="2" type="ORF">CM83_36808</name>
</gene>
<feature type="transmembrane region" description="Helical" evidence="1">
    <location>
        <begin position="219"/>
        <end position="243"/>
    </location>
</feature>
<reference evidence="2" key="1">
    <citation type="journal article" date="2014" name="PLoS ONE">
        <title>Transcriptome-Based Identification of ABC Transporters in the Western Tarnished Plant Bug Lygus hesperus.</title>
        <authorList>
            <person name="Hull J.J."/>
            <person name="Chaney K."/>
            <person name="Geib S.M."/>
            <person name="Fabrick J.A."/>
            <person name="Brent C.S."/>
            <person name="Walsh D."/>
            <person name="Lavine L.C."/>
        </authorList>
    </citation>
    <scope>NUCLEOTIDE SEQUENCE</scope>
</reference>
<evidence type="ECO:0000256" key="1">
    <source>
        <dbReference type="SAM" id="Phobius"/>
    </source>
</evidence>
<keyword evidence="2" id="KW-0675">Receptor</keyword>
<accession>A0A0A9VYQ3</accession>
<reference evidence="2" key="2">
    <citation type="submission" date="2014-07" db="EMBL/GenBank/DDBJ databases">
        <authorList>
            <person name="Hull J."/>
        </authorList>
    </citation>
    <scope>NUCLEOTIDE SEQUENCE</scope>
</reference>
<protein>
    <submittedName>
        <fullName evidence="2">Pheromone receptor 2</fullName>
    </submittedName>
</protein>
<feature type="transmembrane region" description="Helical" evidence="1">
    <location>
        <begin position="194"/>
        <end position="212"/>
    </location>
</feature>
<keyword evidence="1" id="KW-1133">Transmembrane helix</keyword>
<feature type="transmembrane region" description="Helical" evidence="1">
    <location>
        <begin position="75"/>
        <end position="98"/>
    </location>
</feature>
<name>A0A0A9VYQ3_LYGHE</name>
<dbReference type="EMBL" id="GBHO01043298">
    <property type="protein sequence ID" value="JAG00306.1"/>
    <property type="molecule type" value="Transcribed_RNA"/>
</dbReference>
<keyword evidence="1" id="KW-0812">Transmembrane</keyword>
<feature type="transmembrane region" description="Helical" evidence="1">
    <location>
        <begin position="136"/>
        <end position="158"/>
    </location>
</feature>